<protein>
    <submittedName>
        <fullName evidence="4">Putative cytochrome P450</fullName>
    </submittedName>
</protein>
<comment type="cofactor">
    <cofactor evidence="1">
        <name>heme</name>
        <dbReference type="ChEBI" id="CHEBI:30413"/>
    </cofactor>
</comment>
<feature type="binding site" description="axial binding residue" evidence="1">
    <location>
        <position position="444"/>
    </location>
    <ligand>
        <name>heme</name>
        <dbReference type="ChEBI" id="CHEBI:30413"/>
    </ligand>
    <ligandPart>
        <name>Fe</name>
        <dbReference type="ChEBI" id="CHEBI:18248"/>
    </ligandPart>
</feature>
<reference evidence="4" key="1">
    <citation type="journal article" date="2018" name="Plant Cell Physiol.">
        <title>Mining of the Uncharacterized Cytochrome P450 Genes Involved in Alkaloid Biosynthesis in California Poppy Using a Draft Genome Sequence.</title>
        <authorList>
            <person name="Hori K."/>
            <person name="Yamada Y."/>
            <person name="Purwanto R."/>
            <person name="Minakuchi Y."/>
            <person name="Toyoda A."/>
            <person name="Hirakawa H."/>
            <person name="Sato F."/>
        </authorList>
    </citation>
    <scope>NUCLEOTIDE SEQUENCE</scope>
</reference>
<keyword evidence="1 2" id="KW-0479">Metal-binding</keyword>
<keyword evidence="1 2" id="KW-0349">Heme</keyword>
<keyword evidence="3" id="KW-1133">Transmembrane helix</keyword>
<dbReference type="Pfam" id="PF00067">
    <property type="entry name" value="p450"/>
    <property type="match status" value="1"/>
</dbReference>
<dbReference type="PRINTS" id="PR00463">
    <property type="entry name" value="EP450I"/>
</dbReference>
<keyword evidence="1 2" id="KW-0408">Iron</keyword>
<dbReference type="PANTHER" id="PTHR24281">
    <property type="entry name" value="STEROID 21-HYDROXYLASE-RELATED"/>
    <property type="match status" value="1"/>
</dbReference>
<dbReference type="InterPro" id="IPR001128">
    <property type="entry name" value="Cyt_P450"/>
</dbReference>
<dbReference type="PROSITE" id="PS00086">
    <property type="entry name" value="CYTOCHROME_P450"/>
    <property type="match status" value="1"/>
</dbReference>
<dbReference type="GO" id="GO:0005506">
    <property type="term" value="F:iron ion binding"/>
    <property type="evidence" value="ECO:0007669"/>
    <property type="project" value="InterPro"/>
</dbReference>
<dbReference type="GO" id="GO:0004497">
    <property type="term" value="F:monooxygenase activity"/>
    <property type="evidence" value="ECO:0007669"/>
    <property type="project" value="UniProtKB-KW"/>
</dbReference>
<dbReference type="GO" id="GO:0016705">
    <property type="term" value="F:oxidoreductase activity, acting on paired donors, with incorporation or reduction of molecular oxygen"/>
    <property type="evidence" value="ECO:0007669"/>
    <property type="project" value="InterPro"/>
</dbReference>
<gene>
    <name evidence="4" type="primary">CYP719C1</name>
</gene>
<accession>A0A2Z6BXX8</accession>
<feature type="transmembrane region" description="Helical" evidence="3">
    <location>
        <begin position="6"/>
        <end position="24"/>
    </location>
</feature>
<dbReference type="InterPro" id="IPR017972">
    <property type="entry name" value="Cyt_P450_CS"/>
</dbReference>
<keyword evidence="3" id="KW-0812">Transmembrane</keyword>
<dbReference type="GO" id="GO:0033075">
    <property type="term" value="P:isoquinoline alkaloid biosynthetic process"/>
    <property type="evidence" value="ECO:0007669"/>
    <property type="project" value="UniProtKB-ARBA"/>
</dbReference>
<dbReference type="EMBL" id="LC316762">
    <property type="protein sequence ID" value="BBD34766.1"/>
    <property type="molecule type" value="mRNA"/>
</dbReference>
<dbReference type="AlphaFoldDB" id="A0A2Z6BXX8"/>
<proteinExistence type="evidence at transcript level"/>
<keyword evidence="3" id="KW-0472">Membrane</keyword>
<evidence type="ECO:0000256" key="3">
    <source>
        <dbReference type="SAM" id="Phobius"/>
    </source>
</evidence>
<evidence type="ECO:0000256" key="1">
    <source>
        <dbReference type="PIRSR" id="PIRSR602401-1"/>
    </source>
</evidence>
<name>A0A2Z6BXX8_ESCCA</name>
<evidence type="ECO:0000256" key="2">
    <source>
        <dbReference type="RuleBase" id="RU000461"/>
    </source>
</evidence>
<dbReference type="GO" id="GO:0020037">
    <property type="term" value="F:heme binding"/>
    <property type="evidence" value="ECO:0007669"/>
    <property type="project" value="InterPro"/>
</dbReference>
<organism evidence="4">
    <name type="scientific">Eschscholzia californica subsp. californica</name>
    <dbReference type="NCBI Taxonomy" id="222997"/>
    <lineage>
        <taxon>Eukaryota</taxon>
        <taxon>Viridiplantae</taxon>
        <taxon>Streptophyta</taxon>
        <taxon>Embryophyta</taxon>
        <taxon>Tracheophyta</taxon>
        <taxon>Spermatophyta</taxon>
        <taxon>Magnoliopsida</taxon>
        <taxon>Ranunculales</taxon>
        <taxon>Papaveraceae</taxon>
        <taxon>Papaveroideae</taxon>
        <taxon>Eschscholzia</taxon>
    </lineage>
</organism>
<comment type="similarity">
    <text evidence="2">Belongs to the cytochrome P450 family.</text>
</comment>
<dbReference type="InterPro" id="IPR002401">
    <property type="entry name" value="Cyt_P450_E_grp-I"/>
</dbReference>
<keyword evidence="2" id="KW-0560">Oxidoreductase</keyword>
<dbReference type="InterPro" id="IPR036396">
    <property type="entry name" value="Cyt_P450_sf"/>
</dbReference>
<keyword evidence="2" id="KW-0503">Monooxygenase</keyword>
<sequence>MDGGNLWISLTVLLGTVLILVVKFRKRWWYLSSTEAMKWPSGPSKLPIIGNLHQLNKGGELVHVTLAKMAREHGKMMTVWFGGRQPSIVVSHHEVAWEVLVSKSADYSSRTLPFMSKITSADWHTLATSNLSPFWQTLRKGLQTSALTPQTISAQIQLQEEDIKNMILSFRGEASLNNGVVKPLLLLRRTTIQLIGRFCFGIEFNKDENGFVEAMNVVVEDAIRLSGHARIVYIFEFTRYIPGFRFLFKEAYEVKKRIENIIRPYIDLYRSSTNCFLHFLLSQDYTEEVIIFNLYELFLLAVDSTSMATSWALAFLIHNRDIQEKVYKEIREIGQKSEIVTVEEVGKLKYVNAVVKETTRMKPIAPLAVPHKAVRDSSLMGIKVNKNTPVLVNIYAMHYDPGIWTDPSKFMPERFLDEDHGGGGGGMSAMERSWIPFGAGRRICAGMEVAKIQVALTLANLVNSFEWNNVREGELPDLTEDLTFILRMKTQLVARIVPRSS</sequence>
<dbReference type="PRINTS" id="PR00385">
    <property type="entry name" value="P450"/>
</dbReference>
<dbReference type="Gene3D" id="1.10.630.10">
    <property type="entry name" value="Cytochrome P450"/>
    <property type="match status" value="1"/>
</dbReference>
<evidence type="ECO:0000313" key="4">
    <source>
        <dbReference type="EMBL" id="BBD34766.1"/>
    </source>
</evidence>
<dbReference type="SUPFAM" id="SSF48264">
    <property type="entry name" value="Cytochrome P450"/>
    <property type="match status" value="1"/>
</dbReference>